<accession>A0A1G8S4D6</accession>
<feature type="active site" description="Nucleophile" evidence="4">
    <location>
        <position position="376"/>
    </location>
</feature>
<dbReference type="GO" id="GO:0016052">
    <property type="term" value="P:carbohydrate catabolic process"/>
    <property type="evidence" value="ECO:0007669"/>
    <property type="project" value="TreeGrafter"/>
</dbReference>
<dbReference type="InterPro" id="IPR001360">
    <property type="entry name" value="Glyco_hydro_1"/>
</dbReference>
<dbReference type="SUPFAM" id="SSF51445">
    <property type="entry name" value="(Trans)glycosidases"/>
    <property type="match status" value="1"/>
</dbReference>
<dbReference type="Pfam" id="PF00232">
    <property type="entry name" value="Glyco_hydro_1"/>
    <property type="match status" value="1"/>
</dbReference>
<dbReference type="PROSITE" id="PS00653">
    <property type="entry name" value="GLYCOSYL_HYDROL_F1_2"/>
    <property type="match status" value="1"/>
</dbReference>
<keyword evidence="2 6" id="KW-0378">Hydrolase</keyword>
<dbReference type="InterPro" id="IPR018120">
    <property type="entry name" value="Glyco_hydro_1_AS"/>
</dbReference>
<dbReference type="EMBL" id="FNDZ01000010">
    <property type="protein sequence ID" value="SDJ23655.1"/>
    <property type="molecule type" value="Genomic_DNA"/>
</dbReference>
<dbReference type="PRINTS" id="PR00131">
    <property type="entry name" value="GLHYDRLASE1"/>
</dbReference>
<proteinExistence type="inferred from homology"/>
<dbReference type="GO" id="GO:0008422">
    <property type="term" value="F:beta-glucosidase activity"/>
    <property type="evidence" value="ECO:0007669"/>
    <property type="project" value="TreeGrafter"/>
</dbReference>
<evidence type="ECO:0000256" key="3">
    <source>
        <dbReference type="ARBA" id="ARBA00023295"/>
    </source>
</evidence>
<sequence>MSNKFPENFLFGSASAAYQVEGAYQEDGKGLSIWDEWVKLPGKTFQGTNGDVATDHYHRSDEDIALMKEMGLKAYRFSISWTRILPEGRGRIERKGLEFYHKLIDRLLENGIEPVVTIYHWDLPLALQEEYGGWENRKIVEDFTAFAKILFDEFHKKVKYWIVLNEPNIFTQLGYFMALHPPGMKDMGMYLKTYHHTALVHAYVVKLFKERGYEGEIGSSIAYTPGYAKTEDEKDVEAQRRYYETVNHYIMDIYFKGKYPSWGYAYFKERGLAPEILPEDEKVLVESARMTDFIGINYYQSATLAYNGEDGIGMSDFNVSGEKGNFRESGIPGLYRQVYNNKLKYTDWDWSIDPDGLRYALVEISERYGKPILISENGMGAFDKVSEGKVQDGYRIDYIREHIKACYEAIEEGVDLLGYCTWSFTDLLSWLNGYQKRYGFVFVDFEKEDLPRIRKDSFYFYQEVIKTNGENCLEE</sequence>
<dbReference type="RefSeq" id="WP_031577402.1">
    <property type="nucleotide sequence ID" value="NZ_FNDZ01000010.1"/>
</dbReference>
<dbReference type="InterPro" id="IPR017853">
    <property type="entry name" value="GH"/>
</dbReference>
<evidence type="ECO:0000256" key="1">
    <source>
        <dbReference type="ARBA" id="ARBA00010838"/>
    </source>
</evidence>
<evidence type="ECO:0000313" key="8">
    <source>
        <dbReference type="Proteomes" id="UP000183255"/>
    </source>
</evidence>
<evidence type="ECO:0000313" key="7">
    <source>
        <dbReference type="EMBL" id="SDJ23655.1"/>
    </source>
</evidence>
<organism evidence="7 8">
    <name type="scientific">Proteiniclasticum ruminis</name>
    <dbReference type="NCBI Taxonomy" id="398199"/>
    <lineage>
        <taxon>Bacteria</taxon>
        <taxon>Bacillati</taxon>
        <taxon>Bacillota</taxon>
        <taxon>Clostridia</taxon>
        <taxon>Eubacteriales</taxon>
        <taxon>Clostridiaceae</taxon>
        <taxon>Proteiniclasticum</taxon>
    </lineage>
</organism>
<dbReference type="Gene3D" id="3.20.20.80">
    <property type="entry name" value="Glycosidases"/>
    <property type="match status" value="1"/>
</dbReference>
<dbReference type="PROSITE" id="PS00572">
    <property type="entry name" value="GLYCOSYL_HYDROL_F1_1"/>
    <property type="match status" value="1"/>
</dbReference>
<dbReference type="GO" id="GO:0005829">
    <property type="term" value="C:cytosol"/>
    <property type="evidence" value="ECO:0007669"/>
    <property type="project" value="TreeGrafter"/>
</dbReference>
<reference evidence="7 8" key="1">
    <citation type="submission" date="2016-10" db="EMBL/GenBank/DDBJ databases">
        <authorList>
            <person name="de Groot N.N."/>
        </authorList>
    </citation>
    <scope>NUCLEOTIDE SEQUENCE [LARGE SCALE GENOMIC DNA]</scope>
    <source>
        <strain evidence="7 8">CGMCC 1.5058</strain>
    </source>
</reference>
<dbReference type="FunFam" id="3.20.20.80:FF:000004">
    <property type="entry name" value="Beta-glucosidase 6-phospho-beta-glucosidase"/>
    <property type="match status" value="1"/>
</dbReference>
<dbReference type="Proteomes" id="UP000183255">
    <property type="component" value="Unassembled WGS sequence"/>
</dbReference>
<keyword evidence="3 6" id="KW-0326">Glycosidase</keyword>
<dbReference type="AlphaFoldDB" id="A0A1G8S4D6"/>
<comment type="similarity">
    <text evidence="1 5">Belongs to the glycosyl hydrolase 1 family.</text>
</comment>
<evidence type="ECO:0000256" key="4">
    <source>
        <dbReference type="PROSITE-ProRule" id="PRU10055"/>
    </source>
</evidence>
<evidence type="ECO:0000256" key="5">
    <source>
        <dbReference type="RuleBase" id="RU003690"/>
    </source>
</evidence>
<evidence type="ECO:0000256" key="2">
    <source>
        <dbReference type="ARBA" id="ARBA00022801"/>
    </source>
</evidence>
<dbReference type="InterPro" id="IPR033132">
    <property type="entry name" value="GH_1_N_CS"/>
</dbReference>
<protein>
    <submittedName>
        <fullName evidence="7">6-phospho-beta-glucosidase</fullName>
    </submittedName>
</protein>
<evidence type="ECO:0000256" key="6">
    <source>
        <dbReference type="RuleBase" id="RU004468"/>
    </source>
</evidence>
<name>A0A1G8S4D6_9CLOT</name>
<dbReference type="PANTHER" id="PTHR10353">
    <property type="entry name" value="GLYCOSYL HYDROLASE"/>
    <property type="match status" value="1"/>
</dbReference>
<gene>
    <name evidence="7" type="ORF">SAMN05421804_11047</name>
</gene>
<dbReference type="PANTHER" id="PTHR10353:SF136">
    <property type="entry name" value="ARYL-PHOSPHO-BETA-D-GLUCOSIDASE BGLC"/>
    <property type="match status" value="1"/>
</dbReference>